<dbReference type="NCBIfam" id="NF045726">
    <property type="entry name" value="XXplasma_LP"/>
    <property type="match status" value="1"/>
</dbReference>
<evidence type="ECO:0000256" key="1">
    <source>
        <dbReference type="SAM" id="MobiDB-lite"/>
    </source>
</evidence>
<protein>
    <submittedName>
        <fullName evidence="3">Uncharacterized protein</fullName>
    </submittedName>
</protein>
<dbReference type="EMBL" id="FMUB01000014">
    <property type="protein sequence ID" value="SCX32052.1"/>
    <property type="molecule type" value="Genomic_DNA"/>
</dbReference>
<feature type="compositionally biased region" description="Low complexity" evidence="1">
    <location>
        <begin position="20"/>
        <end position="34"/>
    </location>
</feature>
<evidence type="ECO:0000313" key="4">
    <source>
        <dbReference type="Proteomes" id="UP000199707"/>
    </source>
</evidence>
<dbReference type="RefSeq" id="WP_412973580.1">
    <property type="nucleotide sequence ID" value="NZ_FMUB01000014.1"/>
</dbReference>
<dbReference type="AlphaFoldDB" id="A0A1G4WXX8"/>
<dbReference type="Proteomes" id="UP000199707">
    <property type="component" value="Unassembled WGS sequence"/>
</dbReference>
<reference evidence="4" key="1">
    <citation type="submission" date="2016-10" db="EMBL/GenBank/DDBJ databases">
        <authorList>
            <person name="Varghese N."/>
            <person name="Submissions S."/>
        </authorList>
    </citation>
    <scope>NUCLEOTIDE SEQUENCE [LARGE SCALE GENOMIC DNA]</scope>
    <source>
        <strain evidence="4">UNC267MFSha1.1M11</strain>
    </source>
</reference>
<name>A0A1G4WXX8_9MYCO</name>
<keyword evidence="2" id="KW-0472">Membrane</keyword>
<feature type="compositionally biased region" description="Low complexity" evidence="1">
    <location>
        <begin position="79"/>
        <end position="91"/>
    </location>
</feature>
<feature type="transmembrane region" description="Helical" evidence="2">
    <location>
        <begin position="48"/>
        <end position="69"/>
    </location>
</feature>
<feature type="region of interest" description="Disordered" evidence="1">
    <location>
        <begin position="1"/>
        <end position="40"/>
    </location>
</feature>
<sequence length="375" mass="39761">MTQPPPPPSGPWGPPGGYPGNAPGPQWNPQQGWPQTPPPAPKRGLAKWIIGAVALVAVIAATAVVAVSCTKSSGGSDKPTAAPTTSGAPTSDFASANDTGPVSVITEDPSCAPWMPILTTFANSTNDEWKKRDPSIPADLWSNELRSQYQAAGQSMRRAAEQTVPLTKLTTHRVMRELYEQFIAYARAYADHIRGYTPEDDHLAVTAVTITEVLSNICQAITYGSAAARGPLVSPGSSPARIAEISNPSDPERFLTKPDAQCQDWSAAMDHYGADAAVNAWLQIDPNIPASQLTPEQQATTNAAVPVLQSFADQLTQMGAKSDNPTFQDFAALGSQYRLAYLQAIPTLASADNYLYDAGRYAPGIVRNACESAGI</sequence>
<evidence type="ECO:0000256" key="2">
    <source>
        <dbReference type="SAM" id="Phobius"/>
    </source>
</evidence>
<evidence type="ECO:0000313" key="3">
    <source>
        <dbReference type="EMBL" id="SCX32052.1"/>
    </source>
</evidence>
<feature type="region of interest" description="Disordered" evidence="1">
    <location>
        <begin position="70"/>
        <end position="102"/>
    </location>
</feature>
<dbReference type="STRING" id="1502745.SAMN02799620_05499"/>
<dbReference type="InterPro" id="IPR054816">
    <property type="entry name" value="Lipoprotein_mollicutes-type_CS"/>
</dbReference>
<accession>A0A1G4WXX8</accession>
<proteinExistence type="predicted"/>
<gene>
    <name evidence="3" type="ORF">SAMN02799620_05499</name>
</gene>
<keyword evidence="2" id="KW-0812">Transmembrane</keyword>
<feature type="compositionally biased region" description="Pro residues" evidence="1">
    <location>
        <begin position="1"/>
        <end position="17"/>
    </location>
</feature>
<organism evidence="3 4">
    <name type="scientific">Mycolicibacterium fluoranthenivorans</name>
    <dbReference type="NCBI Taxonomy" id="258505"/>
    <lineage>
        <taxon>Bacteria</taxon>
        <taxon>Bacillati</taxon>
        <taxon>Actinomycetota</taxon>
        <taxon>Actinomycetes</taxon>
        <taxon>Mycobacteriales</taxon>
        <taxon>Mycobacteriaceae</taxon>
        <taxon>Mycolicibacterium</taxon>
    </lineage>
</organism>
<keyword evidence="2" id="KW-1133">Transmembrane helix</keyword>